<dbReference type="InterPro" id="IPR050767">
    <property type="entry name" value="Sel1_AlgK"/>
</dbReference>
<evidence type="ECO:0000313" key="1">
    <source>
        <dbReference type="EMBL" id="AOZ08728.1"/>
    </source>
</evidence>
<dbReference type="Pfam" id="PF08238">
    <property type="entry name" value="Sel1"/>
    <property type="match status" value="4"/>
</dbReference>
<gene>
    <name evidence="1" type="ORF">BKK80_22700</name>
</gene>
<dbReference type="InterPro" id="IPR011990">
    <property type="entry name" value="TPR-like_helical_dom_sf"/>
</dbReference>
<sequence length="192" mass="21648">MRKRSPEFKRAMAAYDADDGAQAFQLMETCAEAGEPMACAMAALWCQKGEGTAVDPERCAHWIERLQALADDGNLEAQWELSCMQRWGDIVSLDIRIANHWLERAAKGGYGEAQHLLAWYYQTGQYGYPVDLSKANAWYEKAFALGNPETLYLFALREFLDGKPTEAAIRLLKQAADKGFSQARYVLEDFGY</sequence>
<dbReference type="Gene3D" id="1.25.40.10">
    <property type="entry name" value="Tetratricopeptide repeat domain"/>
    <property type="match status" value="1"/>
</dbReference>
<dbReference type="SUPFAM" id="SSF81901">
    <property type="entry name" value="HCP-like"/>
    <property type="match status" value="1"/>
</dbReference>
<dbReference type="InterPro" id="IPR006597">
    <property type="entry name" value="Sel1-like"/>
</dbReference>
<dbReference type="PANTHER" id="PTHR11102">
    <property type="entry name" value="SEL-1-LIKE PROTEIN"/>
    <property type="match status" value="1"/>
</dbReference>
<evidence type="ECO:0008006" key="3">
    <source>
        <dbReference type="Google" id="ProtNLM"/>
    </source>
</evidence>
<organism evidence="1 2">
    <name type="scientific">Cupriavidus malaysiensis</name>
    <dbReference type="NCBI Taxonomy" id="367825"/>
    <lineage>
        <taxon>Bacteria</taxon>
        <taxon>Pseudomonadati</taxon>
        <taxon>Pseudomonadota</taxon>
        <taxon>Betaproteobacteria</taxon>
        <taxon>Burkholderiales</taxon>
        <taxon>Burkholderiaceae</taxon>
        <taxon>Cupriavidus</taxon>
    </lineage>
</organism>
<proteinExistence type="predicted"/>
<name>A0ABN4TN34_9BURK</name>
<dbReference type="Proteomes" id="UP000177515">
    <property type="component" value="Chromosome 2"/>
</dbReference>
<reference evidence="1 2" key="1">
    <citation type="submission" date="2016-10" db="EMBL/GenBank/DDBJ databases">
        <title>Complete genome sequences of three Cupriavidus strains isolated from various Malaysian environments.</title>
        <authorList>
            <person name="Abdullah A.A.-A."/>
            <person name="Shafie N.A.H."/>
            <person name="Lau N.S."/>
        </authorList>
    </citation>
    <scope>NUCLEOTIDE SEQUENCE [LARGE SCALE GENOMIC DNA]</scope>
    <source>
        <strain evidence="1 2">USMAA1020</strain>
    </source>
</reference>
<accession>A0ABN4TN34</accession>
<protein>
    <recommendedName>
        <fullName evidence="3">Sel1 repeat family protein</fullName>
    </recommendedName>
</protein>
<keyword evidence="2" id="KW-1185">Reference proteome</keyword>
<dbReference type="PANTHER" id="PTHR11102:SF160">
    <property type="entry name" value="ERAD-ASSOCIATED E3 UBIQUITIN-PROTEIN LIGASE COMPONENT HRD3"/>
    <property type="match status" value="1"/>
</dbReference>
<evidence type="ECO:0000313" key="2">
    <source>
        <dbReference type="Proteomes" id="UP000177515"/>
    </source>
</evidence>
<dbReference type="SMART" id="SM00671">
    <property type="entry name" value="SEL1"/>
    <property type="match status" value="3"/>
</dbReference>
<dbReference type="EMBL" id="CP017755">
    <property type="protein sequence ID" value="AOZ08728.1"/>
    <property type="molecule type" value="Genomic_DNA"/>
</dbReference>